<evidence type="ECO:0000313" key="1">
    <source>
        <dbReference type="EMBL" id="SVA12982.1"/>
    </source>
</evidence>
<dbReference type="EMBL" id="UINC01004254">
    <property type="protein sequence ID" value="SVA12982.1"/>
    <property type="molecule type" value="Genomic_DNA"/>
</dbReference>
<sequence>MPGDGTIRHRLLEEAPEVVTVPLSEPAALDDRSLGWLRYLHRKATTADDWDRGGRPHPHWDNITGAPMLSWHRFDLIDSSYAVALMADRTPAWREVYSEILNQLVTRHTSWWAASDWLTQFGSDPDRANYPEAWRSIIPANAWGEYDVPGWTANGIEPYGVQMDPIAADGMLFFKGFFGLLLGLHRYVSNDEQWNQPFEMIRDGEHTFTWTYSEISAHLADQWRNRPIGVHCENTKIWPY</sequence>
<proteinExistence type="predicted"/>
<dbReference type="AlphaFoldDB" id="A0A381T9W3"/>
<accession>A0A381T9W3</accession>
<evidence type="ECO:0008006" key="2">
    <source>
        <dbReference type="Google" id="ProtNLM"/>
    </source>
</evidence>
<reference evidence="1" key="1">
    <citation type="submission" date="2018-05" db="EMBL/GenBank/DDBJ databases">
        <authorList>
            <person name="Lanie J.A."/>
            <person name="Ng W.-L."/>
            <person name="Kazmierczak K.M."/>
            <person name="Andrzejewski T.M."/>
            <person name="Davidsen T.M."/>
            <person name="Wayne K.J."/>
            <person name="Tettelin H."/>
            <person name="Glass J.I."/>
            <person name="Rusch D."/>
            <person name="Podicherti R."/>
            <person name="Tsui H.-C.T."/>
            <person name="Winkler M.E."/>
        </authorList>
    </citation>
    <scope>NUCLEOTIDE SEQUENCE</scope>
</reference>
<protein>
    <recommendedName>
        <fullName evidence="2">Linalool dehydratase/isomerase domain-containing protein</fullName>
    </recommendedName>
</protein>
<gene>
    <name evidence="1" type="ORF">METZ01_LOCUS65836</name>
</gene>
<name>A0A381T9W3_9ZZZZ</name>
<organism evidence="1">
    <name type="scientific">marine metagenome</name>
    <dbReference type="NCBI Taxonomy" id="408172"/>
    <lineage>
        <taxon>unclassified sequences</taxon>
        <taxon>metagenomes</taxon>
        <taxon>ecological metagenomes</taxon>
    </lineage>
</organism>